<keyword evidence="4 9" id="KW-0812">Transmembrane</keyword>
<dbReference type="CDD" id="cd03228">
    <property type="entry name" value="ABCC_MRP_Like"/>
    <property type="match status" value="1"/>
</dbReference>
<evidence type="ECO:0000256" key="3">
    <source>
        <dbReference type="ARBA" id="ARBA00022475"/>
    </source>
</evidence>
<evidence type="ECO:0000259" key="10">
    <source>
        <dbReference type="PROSITE" id="PS50893"/>
    </source>
</evidence>
<evidence type="ECO:0000256" key="2">
    <source>
        <dbReference type="ARBA" id="ARBA00022448"/>
    </source>
</evidence>
<keyword evidence="6" id="KW-0067">ATP-binding</keyword>
<evidence type="ECO:0000256" key="8">
    <source>
        <dbReference type="ARBA" id="ARBA00023136"/>
    </source>
</evidence>
<evidence type="ECO:0000313" key="11">
    <source>
        <dbReference type="EMBL" id="GAC40803.1"/>
    </source>
</evidence>
<dbReference type="InterPro" id="IPR003593">
    <property type="entry name" value="AAA+_ATPase"/>
</dbReference>
<dbReference type="SUPFAM" id="SSF52540">
    <property type="entry name" value="P-loop containing nucleoside triphosphate hydrolases"/>
    <property type="match status" value="1"/>
</dbReference>
<keyword evidence="12" id="KW-1185">Reference proteome</keyword>
<protein>
    <submittedName>
        <fullName evidence="11">ATPase and permease components</fullName>
    </submittedName>
</protein>
<dbReference type="GO" id="GO:0005886">
    <property type="term" value="C:plasma membrane"/>
    <property type="evidence" value="ECO:0007669"/>
    <property type="project" value="UniProtKB-SubCell"/>
</dbReference>
<keyword evidence="7 9" id="KW-1133">Transmembrane helix</keyword>
<evidence type="ECO:0000313" key="12">
    <source>
        <dbReference type="Proteomes" id="UP000029453"/>
    </source>
</evidence>
<dbReference type="InterPro" id="IPR003439">
    <property type="entry name" value="ABC_transporter-like_ATP-bd"/>
</dbReference>
<dbReference type="SMART" id="SM00382">
    <property type="entry name" value="AAA"/>
    <property type="match status" value="1"/>
</dbReference>
<dbReference type="PANTHER" id="PTHR43394">
    <property type="entry name" value="ATP-DEPENDENT PERMEASE MDL1, MITOCHONDRIAL"/>
    <property type="match status" value="1"/>
</dbReference>
<name>M9M158_PAEPP</name>
<dbReference type="GO" id="GO:0016887">
    <property type="term" value="F:ATP hydrolysis activity"/>
    <property type="evidence" value="ECO:0007669"/>
    <property type="project" value="InterPro"/>
</dbReference>
<dbReference type="Gene3D" id="1.20.1560.10">
    <property type="entry name" value="ABC transporter type 1, transmembrane domain"/>
    <property type="match status" value="1"/>
</dbReference>
<dbReference type="InterPro" id="IPR036640">
    <property type="entry name" value="ABC1_TM_sf"/>
</dbReference>
<dbReference type="PROSITE" id="PS00211">
    <property type="entry name" value="ABC_TRANSPORTER_1"/>
    <property type="match status" value="1"/>
</dbReference>
<evidence type="ECO:0000256" key="1">
    <source>
        <dbReference type="ARBA" id="ARBA00004651"/>
    </source>
</evidence>
<dbReference type="FunFam" id="3.40.50.300:FF:000854">
    <property type="entry name" value="Multidrug ABC transporter ATP-binding protein"/>
    <property type="match status" value="1"/>
</dbReference>
<dbReference type="PANTHER" id="PTHR43394:SF1">
    <property type="entry name" value="ATP-BINDING CASSETTE SUB-FAMILY B MEMBER 10, MITOCHONDRIAL"/>
    <property type="match status" value="1"/>
</dbReference>
<feature type="transmembrane region" description="Helical" evidence="9">
    <location>
        <begin position="51"/>
        <end position="72"/>
    </location>
</feature>
<dbReference type="PROSITE" id="PS50893">
    <property type="entry name" value="ABC_TRANSPORTER_2"/>
    <property type="match status" value="1"/>
</dbReference>
<dbReference type="SUPFAM" id="SSF90123">
    <property type="entry name" value="ABC transporter transmembrane region"/>
    <property type="match status" value="1"/>
</dbReference>
<evidence type="ECO:0000256" key="7">
    <source>
        <dbReference type="ARBA" id="ARBA00022989"/>
    </source>
</evidence>
<dbReference type="Proteomes" id="UP000029453">
    <property type="component" value="Unassembled WGS sequence"/>
</dbReference>
<evidence type="ECO:0000256" key="4">
    <source>
        <dbReference type="ARBA" id="ARBA00022692"/>
    </source>
</evidence>
<keyword evidence="3" id="KW-1003">Cell membrane</keyword>
<reference evidence="11 12" key="1">
    <citation type="submission" date="2012-10" db="EMBL/GenBank/DDBJ databases">
        <title>Draft Genome Sequence of Paenibacillus popilliae ATCC 14706T.</title>
        <authorList>
            <person name="Iiyama K."/>
            <person name="Mori K."/>
            <person name="Mon H."/>
            <person name="Chieda Y."/>
            <person name="Lee J.M."/>
            <person name="Kusakabe T."/>
            <person name="Tashiro K."/>
            <person name="Asano S."/>
            <person name="Yasunaga-Aoki C."/>
            <person name="Shimizu S."/>
        </authorList>
    </citation>
    <scope>NUCLEOTIDE SEQUENCE [LARGE SCALE GENOMIC DNA]</scope>
    <source>
        <strain evidence="11 12">ATCC 14706</strain>
    </source>
</reference>
<dbReference type="Gene3D" id="3.40.50.300">
    <property type="entry name" value="P-loop containing nucleotide triphosphate hydrolases"/>
    <property type="match status" value="1"/>
</dbReference>
<evidence type="ECO:0000256" key="6">
    <source>
        <dbReference type="ARBA" id="ARBA00022840"/>
    </source>
</evidence>
<dbReference type="InterPro" id="IPR017871">
    <property type="entry name" value="ABC_transporter-like_CS"/>
</dbReference>
<accession>M9M158</accession>
<gene>
    <name evidence="11" type="ORF">PPOP_0130</name>
</gene>
<evidence type="ECO:0000256" key="9">
    <source>
        <dbReference type="SAM" id="Phobius"/>
    </source>
</evidence>
<dbReference type="GO" id="GO:0015421">
    <property type="term" value="F:ABC-type oligopeptide transporter activity"/>
    <property type="evidence" value="ECO:0007669"/>
    <property type="project" value="TreeGrafter"/>
</dbReference>
<organism evidence="11 12">
    <name type="scientific">Paenibacillus popilliae ATCC 14706</name>
    <dbReference type="NCBI Taxonomy" id="1212764"/>
    <lineage>
        <taxon>Bacteria</taxon>
        <taxon>Bacillati</taxon>
        <taxon>Bacillota</taxon>
        <taxon>Bacilli</taxon>
        <taxon>Bacillales</taxon>
        <taxon>Paenibacillaceae</taxon>
        <taxon>Paenibacillus</taxon>
    </lineage>
</organism>
<feature type="domain" description="ABC transporter" evidence="10">
    <location>
        <begin position="148"/>
        <end position="388"/>
    </location>
</feature>
<proteinExistence type="predicted"/>
<comment type="subcellular location">
    <subcellularLocation>
        <location evidence="1">Cell membrane</location>
        <topology evidence="1">Multi-pass membrane protein</topology>
    </subcellularLocation>
</comment>
<keyword evidence="5" id="KW-0547">Nucleotide-binding</keyword>
<evidence type="ECO:0000256" key="5">
    <source>
        <dbReference type="ARBA" id="ARBA00022741"/>
    </source>
</evidence>
<keyword evidence="8 9" id="KW-0472">Membrane</keyword>
<dbReference type="GO" id="GO:0005524">
    <property type="term" value="F:ATP binding"/>
    <property type="evidence" value="ECO:0007669"/>
    <property type="project" value="UniProtKB-KW"/>
</dbReference>
<dbReference type="Pfam" id="PF00005">
    <property type="entry name" value="ABC_tran"/>
    <property type="match status" value="1"/>
</dbReference>
<sequence>MSWYYTHLLTHDKAYKEVKLFGIGSYLLRQFAQIVAGFYQEDKHMAKKRLQLAMVCNMVNVTLMTITFFMIAKAALLKQILVGSFISYIQAITLTQSTSQRLAQSIVGLCQHNLYIEQLFHFLHLQAAQPKPDPDDGQKITLTNMESIEFKNVFFVYPGTDDYALKNINFSLKRGDTIAIVGKNGSGKSTLIKLIAQLYKGYEGEILINDVPICNYTTESIRRNIGVVFQDFMQYEMTVRENIGLGDYQNMQDDNKIYYSVSKAGLLDVVKALPNQINTQLGKWFPGGIQLSGGQWQRIAIARAFFKEGSVYILDEPSAALDPESERKVFETFTELIDNKIGIFISHRYTSTKFANRIMYMEEGQLKAMGTHQQLMHGCNEYRYLYHLQVQSFFPGRGDVESIINEG</sequence>
<dbReference type="InterPro" id="IPR027417">
    <property type="entry name" value="P-loop_NTPase"/>
</dbReference>
<dbReference type="AlphaFoldDB" id="M9M158"/>
<dbReference type="InterPro" id="IPR039421">
    <property type="entry name" value="Type_1_exporter"/>
</dbReference>
<keyword evidence="2" id="KW-0813">Transport</keyword>
<comment type="caution">
    <text evidence="11">The sequence shown here is derived from an EMBL/GenBank/DDBJ whole genome shotgun (WGS) entry which is preliminary data.</text>
</comment>
<dbReference type="EMBL" id="BALG01000008">
    <property type="protein sequence ID" value="GAC40803.1"/>
    <property type="molecule type" value="Genomic_DNA"/>
</dbReference>